<feature type="region of interest" description="Disordered" evidence="7">
    <location>
        <begin position="231"/>
        <end position="250"/>
    </location>
</feature>
<feature type="compositionally biased region" description="Basic and acidic residues" evidence="7">
    <location>
        <begin position="239"/>
        <end position="250"/>
    </location>
</feature>
<dbReference type="Proteomes" id="UP000033608">
    <property type="component" value="Unassembled WGS sequence"/>
</dbReference>
<evidence type="ECO:0000313" key="12">
    <source>
        <dbReference type="Proteomes" id="UP000184533"/>
    </source>
</evidence>
<evidence type="ECO:0000256" key="7">
    <source>
        <dbReference type="SAM" id="MobiDB-lite"/>
    </source>
</evidence>
<protein>
    <submittedName>
        <fullName evidence="9">Cobalamin biosynthesis protein CobW</fullName>
    </submittedName>
</protein>
<dbReference type="Pfam" id="PF07683">
    <property type="entry name" value="CobW_C"/>
    <property type="match status" value="1"/>
</dbReference>
<dbReference type="InterPro" id="IPR003495">
    <property type="entry name" value="CobW/HypB/UreG_nucleotide-bd"/>
</dbReference>
<dbReference type="InterPro" id="IPR027417">
    <property type="entry name" value="P-loop_NTPase"/>
</dbReference>
<evidence type="ECO:0000256" key="6">
    <source>
        <dbReference type="ARBA" id="ARBA00049117"/>
    </source>
</evidence>
<dbReference type="RefSeq" id="WP_046136503.1">
    <property type="nucleotide sequence ID" value="NZ_FQVC01000017.1"/>
</dbReference>
<organism evidence="9 11">
    <name type="scientific">Devosia limi DSM 17137</name>
    <dbReference type="NCBI Taxonomy" id="1121477"/>
    <lineage>
        <taxon>Bacteria</taxon>
        <taxon>Pseudomonadati</taxon>
        <taxon>Pseudomonadota</taxon>
        <taxon>Alphaproteobacteria</taxon>
        <taxon>Hyphomicrobiales</taxon>
        <taxon>Devosiaceae</taxon>
        <taxon>Devosia</taxon>
    </lineage>
</organism>
<feature type="domain" description="CobW C-terminal" evidence="8">
    <location>
        <begin position="255"/>
        <end position="348"/>
    </location>
</feature>
<dbReference type="SUPFAM" id="SSF52540">
    <property type="entry name" value="P-loop containing nucleoside triphosphate hydrolases"/>
    <property type="match status" value="1"/>
</dbReference>
<evidence type="ECO:0000313" key="11">
    <source>
        <dbReference type="Proteomes" id="UP000033608"/>
    </source>
</evidence>
<gene>
    <name evidence="10" type="ORF">SAMN02745223_03836</name>
    <name evidence="9" type="ORF">VW29_17135</name>
</gene>
<dbReference type="InterPro" id="IPR012824">
    <property type="entry name" value="CobW"/>
</dbReference>
<sequence length="353" mass="38147">MTTKIPTTVITGFLGAGKTTLVRHLLAHAPKGKRIALIINEFGDLGVDKDILAGCGDETCREEDMVELSNGCICCTVADEFIPTMQALLARPEKFDHIVIETSGLALPQPLIRAFNWPEIKAQVTIDGIVTVADASALAEGRFASDEAAVDALRRQDEMLDHETPLGELFEDQLSVADLVIINKADLVDAAMLDKVEANIRAELRPGVGVIHARNGHVDVAALLGMGMGSEDDIANRPSHHELEHDGETHEHDDFDSFSLRFPQVTSKDDLLAVIEDTIRSHDVLRLKGFAAIEGAPARLAIQAVGPRVTAYFDRPWKSGEVRETALVVIGESPLDHAAITTSLHRATKALAA</sequence>
<dbReference type="EMBL" id="FQVC01000017">
    <property type="protein sequence ID" value="SHF90395.1"/>
    <property type="molecule type" value="Genomic_DNA"/>
</dbReference>
<dbReference type="GO" id="GO:0009236">
    <property type="term" value="P:cobalamin biosynthetic process"/>
    <property type="evidence" value="ECO:0007669"/>
    <property type="project" value="InterPro"/>
</dbReference>
<dbReference type="Gene3D" id="3.30.1220.10">
    <property type="entry name" value="CobW-like, C-terminal domain"/>
    <property type="match status" value="1"/>
</dbReference>
<evidence type="ECO:0000259" key="8">
    <source>
        <dbReference type="SMART" id="SM00833"/>
    </source>
</evidence>
<evidence type="ECO:0000256" key="2">
    <source>
        <dbReference type="ARBA" id="ARBA00022801"/>
    </source>
</evidence>
<dbReference type="PANTHER" id="PTHR13748:SF62">
    <property type="entry name" value="COBW DOMAIN-CONTAINING PROTEIN"/>
    <property type="match status" value="1"/>
</dbReference>
<dbReference type="Pfam" id="PF02492">
    <property type="entry name" value="cobW"/>
    <property type="match status" value="1"/>
</dbReference>
<evidence type="ECO:0000256" key="4">
    <source>
        <dbReference type="ARBA" id="ARBA00034320"/>
    </source>
</evidence>
<dbReference type="AlphaFoldDB" id="A0A0F5LE05"/>
<dbReference type="SUPFAM" id="SSF90002">
    <property type="entry name" value="Hypothetical protein YjiA, C-terminal domain"/>
    <property type="match status" value="1"/>
</dbReference>
<evidence type="ECO:0000313" key="10">
    <source>
        <dbReference type="EMBL" id="SHF90395.1"/>
    </source>
</evidence>
<dbReference type="CDD" id="cd03112">
    <property type="entry name" value="CobW-like"/>
    <property type="match status" value="1"/>
</dbReference>
<dbReference type="EMBL" id="LAJF01000105">
    <property type="protein sequence ID" value="KKB80573.1"/>
    <property type="molecule type" value="Genomic_DNA"/>
</dbReference>
<dbReference type="PATRIC" id="fig|1121477.3.peg.175"/>
<dbReference type="GO" id="GO:0005737">
    <property type="term" value="C:cytoplasm"/>
    <property type="evidence" value="ECO:0007669"/>
    <property type="project" value="TreeGrafter"/>
</dbReference>
<reference evidence="10 12" key="2">
    <citation type="submission" date="2016-11" db="EMBL/GenBank/DDBJ databases">
        <authorList>
            <person name="Jaros S."/>
            <person name="Januszkiewicz K."/>
            <person name="Wedrychowicz H."/>
        </authorList>
    </citation>
    <scope>NUCLEOTIDE SEQUENCE [LARGE SCALE GENOMIC DNA]</scope>
    <source>
        <strain evidence="10 12">DSM 17137</strain>
    </source>
</reference>
<proteinExistence type="inferred from homology"/>
<dbReference type="InterPro" id="IPR036627">
    <property type="entry name" value="CobW-likC_sf"/>
</dbReference>
<keyword evidence="3" id="KW-0143">Chaperone</keyword>
<dbReference type="OrthoDB" id="9808822at2"/>
<accession>A0A0F5LE05</accession>
<keyword evidence="11" id="KW-1185">Reference proteome</keyword>
<evidence type="ECO:0000256" key="1">
    <source>
        <dbReference type="ARBA" id="ARBA00022741"/>
    </source>
</evidence>
<comment type="catalytic activity">
    <reaction evidence="6">
        <text>GTP + H2O = GDP + phosphate + H(+)</text>
        <dbReference type="Rhea" id="RHEA:19669"/>
        <dbReference type="ChEBI" id="CHEBI:15377"/>
        <dbReference type="ChEBI" id="CHEBI:15378"/>
        <dbReference type="ChEBI" id="CHEBI:37565"/>
        <dbReference type="ChEBI" id="CHEBI:43474"/>
        <dbReference type="ChEBI" id="CHEBI:58189"/>
    </reaction>
    <physiologicalReaction direction="left-to-right" evidence="6">
        <dbReference type="Rhea" id="RHEA:19670"/>
    </physiologicalReaction>
</comment>
<reference evidence="9 11" key="1">
    <citation type="submission" date="2015-03" db="EMBL/GenBank/DDBJ databases">
        <authorList>
            <person name="Hassan Y.I."/>
            <person name="Lepp D."/>
            <person name="Zhou T."/>
        </authorList>
    </citation>
    <scope>NUCLEOTIDE SEQUENCE [LARGE SCALE GENOMIC DNA]</scope>
    <source>
        <strain evidence="9 11">DSM 17137</strain>
    </source>
</reference>
<dbReference type="PANTHER" id="PTHR13748">
    <property type="entry name" value="COBW-RELATED"/>
    <property type="match status" value="1"/>
</dbReference>
<comment type="similarity">
    <text evidence="4">Belongs to the SIMIBI class G3E GTPase family. ZNG1 subfamily.</text>
</comment>
<keyword evidence="1" id="KW-0547">Nucleotide-binding</keyword>
<dbReference type="InterPro" id="IPR011629">
    <property type="entry name" value="CobW-like_C"/>
</dbReference>
<dbReference type="Proteomes" id="UP000184533">
    <property type="component" value="Unassembled WGS sequence"/>
</dbReference>
<dbReference type="Gene3D" id="3.40.50.300">
    <property type="entry name" value="P-loop containing nucleotide triphosphate hydrolases"/>
    <property type="match status" value="1"/>
</dbReference>
<dbReference type="GO" id="GO:0016787">
    <property type="term" value="F:hydrolase activity"/>
    <property type="evidence" value="ECO:0007669"/>
    <property type="project" value="UniProtKB-KW"/>
</dbReference>
<dbReference type="NCBIfam" id="TIGR02475">
    <property type="entry name" value="CobW"/>
    <property type="match status" value="1"/>
</dbReference>
<evidence type="ECO:0000256" key="5">
    <source>
        <dbReference type="ARBA" id="ARBA00045658"/>
    </source>
</evidence>
<comment type="function">
    <text evidence="5">Zinc chaperone that directly transfers zinc cofactor to target proteins, thereby activating them. Zinc is transferred from the CXCC motif in the GTPase domain to the zinc binding site in target proteins in a process requiring GTP hydrolysis.</text>
</comment>
<dbReference type="SMART" id="SM00833">
    <property type="entry name" value="CobW_C"/>
    <property type="match status" value="1"/>
</dbReference>
<keyword evidence="2" id="KW-0378">Hydrolase</keyword>
<dbReference type="STRING" id="1121477.SAMN02745223_03836"/>
<dbReference type="GO" id="GO:0000166">
    <property type="term" value="F:nucleotide binding"/>
    <property type="evidence" value="ECO:0007669"/>
    <property type="project" value="UniProtKB-KW"/>
</dbReference>
<dbReference type="InterPro" id="IPR051316">
    <property type="entry name" value="Zinc-reg_GTPase_activator"/>
</dbReference>
<name>A0A0F5LE05_9HYPH</name>
<evidence type="ECO:0000256" key="3">
    <source>
        <dbReference type="ARBA" id="ARBA00023186"/>
    </source>
</evidence>
<evidence type="ECO:0000313" key="9">
    <source>
        <dbReference type="EMBL" id="KKB80573.1"/>
    </source>
</evidence>